<evidence type="ECO:0000313" key="2">
    <source>
        <dbReference type="EMBL" id="CAB4543689.1"/>
    </source>
</evidence>
<evidence type="ECO:0000256" key="1">
    <source>
        <dbReference type="SAM" id="Phobius"/>
    </source>
</evidence>
<feature type="transmembrane region" description="Helical" evidence="1">
    <location>
        <begin position="14"/>
        <end position="35"/>
    </location>
</feature>
<keyword evidence="1" id="KW-0472">Membrane</keyword>
<dbReference type="AlphaFoldDB" id="A0A6J6BZM5"/>
<keyword evidence="1" id="KW-1133">Transmembrane helix</keyword>
<dbReference type="EMBL" id="CAEZSR010000009">
    <property type="protein sequence ID" value="CAB4543689.1"/>
    <property type="molecule type" value="Genomic_DNA"/>
</dbReference>
<protein>
    <submittedName>
        <fullName evidence="2">Unannotated protein</fullName>
    </submittedName>
</protein>
<reference evidence="2" key="1">
    <citation type="submission" date="2020-05" db="EMBL/GenBank/DDBJ databases">
        <authorList>
            <person name="Chiriac C."/>
            <person name="Salcher M."/>
            <person name="Ghai R."/>
            <person name="Kavagutti S V."/>
        </authorList>
    </citation>
    <scope>NUCLEOTIDE SEQUENCE</scope>
</reference>
<name>A0A6J6BZM5_9ZZZZ</name>
<organism evidence="2">
    <name type="scientific">freshwater metagenome</name>
    <dbReference type="NCBI Taxonomy" id="449393"/>
    <lineage>
        <taxon>unclassified sequences</taxon>
        <taxon>metagenomes</taxon>
        <taxon>ecological metagenomes</taxon>
    </lineage>
</organism>
<sequence length="103" mass="10464">MLAQDLAPEQGAELLAQAIGGGLLLAVALGVAVLLSTRSPRGISTLTVLASIGVVVCVVVVGAVMLRSRSGDAGAVDAAWGVAATAVFVVLARWTWRAEQRRA</sequence>
<feature type="transmembrane region" description="Helical" evidence="1">
    <location>
        <begin position="78"/>
        <end position="96"/>
    </location>
</feature>
<feature type="transmembrane region" description="Helical" evidence="1">
    <location>
        <begin position="47"/>
        <end position="66"/>
    </location>
</feature>
<gene>
    <name evidence="2" type="ORF">UFOPK1493_00486</name>
</gene>
<proteinExistence type="predicted"/>
<accession>A0A6J6BZM5</accession>
<keyword evidence="1" id="KW-0812">Transmembrane</keyword>